<dbReference type="Gene3D" id="1.10.10.60">
    <property type="entry name" value="Homeodomain-like"/>
    <property type="match status" value="1"/>
</dbReference>
<dbReference type="GO" id="GO:0003700">
    <property type="term" value="F:DNA-binding transcription factor activity"/>
    <property type="evidence" value="ECO:0007669"/>
    <property type="project" value="InterPro"/>
</dbReference>
<protein>
    <recommendedName>
        <fullName evidence="4">HTH araC/xylS-type domain-containing protein</fullName>
    </recommendedName>
</protein>
<evidence type="ECO:0000259" key="4">
    <source>
        <dbReference type="PROSITE" id="PS01124"/>
    </source>
</evidence>
<dbReference type="SUPFAM" id="SSF46689">
    <property type="entry name" value="Homeodomain-like"/>
    <property type="match status" value="1"/>
</dbReference>
<keyword evidence="3" id="KW-0804">Transcription</keyword>
<dbReference type="AlphaFoldDB" id="V8QNS5"/>
<evidence type="ECO:0000256" key="3">
    <source>
        <dbReference type="ARBA" id="ARBA00023163"/>
    </source>
</evidence>
<dbReference type="PANTHER" id="PTHR47893">
    <property type="entry name" value="REGULATORY PROTEIN PCHR"/>
    <property type="match status" value="1"/>
</dbReference>
<dbReference type="STRING" id="1424334.W822_21060"/>
<organism evidence="5 6">
    <name type="scientific">Advenella kashmirensis W13003</name>
    <dbReference type="NCBI Taxonomy" id="1424334"/>
    <lineage>
        <taxon>Bacteria</taxon>
        <taxon>Pseudomonadati</taxon>
        <taxon>Pseudomonadota</taxon>
        <taxon>Betaproteobacteria</taxon>
        <taxon>Burkholderiales</taxon>
        <taxon>Alcaligenaceae</taxon>
    </lineage>
</organism>
<dbReference type="EMBL" id="AYXT01000013">
    <property type="protein sequence ID" value="ETF00970.1"/>
    <property type="molecule type" value="Genomic_DNA"/>
</dbReference>
<dbReference type="PRINTS" id="PR00032">
    <property type="entry name" value="HTHARAC"/>
</dbReference>
<dbReference type="eggNOG" id="COG2207">
    <property type="taxonomic scope" value="Bacteria"/>
</dbReference>
<keyword evidence="6" id="KW-1185">Reference proteome</keyword>
<dbReference type="PANTHER" id="PTHR47893:SF1">
    <property type="entry name" value="REGULATORY PROTEIN PCHR"/>
    <property type="match status" value="1"/>
</dbReference>
<comment type="caution">
    <text evidence="5">The sequence shown here is derived from an EMBL/GenBank/DDBJ whole genome shotgun (WGS) entry which is preliminary data.</text>
</comment>
<dbReference type="PATRIC" id="fig|1424334.3.peg.4225"/>
<reference evidence="5 6" key="1">
    <citation type="journal article" date="2014" name="Genome Announc.">
        <title>Draft Genome Sequence of Advenella kashmirensis Strain W13003, a Polycyclic Aromatic Hydrocarbon-Degrading Bacterium.</title>
        <authorList>
            <person name="Wang X."/>
            <person name="Jin D."/>
            <person name="Zhou L."/>
            <person name="Wu L."/>
            <person name="An W."/>
            <person name="Zhao L."/>
        </authorList>
    </citation>
    <scope>NUCLEOTIDE SEQUENCE [LARGE SCALE GENOMIC DNA]</scope>
    <source>
        <strain evidence="5 6">W13003</strain>
    </source>
</reference>
<name>V8QNS5_9BURK</name>
<dbReference type="InterPro" id="IPR009057">
    <property type="entry name" value="Homeodomain-like_sf"/>
</dbReference>
<evidence type="ECO:0000256" key="2">
    <source>
        <dbReference type="ARBA" id="ARBA00023125"/>
    </source>
</evidence>
<feature type="domain" description="HTH araC/xylS-type" evidence="4">
    <location>
        <begin position="249"/>
        <end position="345"/>
    </location>
</feature>
<dbReference type="PROSITE" id="PS00041">
    <property type="entry name" value="HTH_ARAC_FAMILY_1"/>
    <property type="match status" value="1"/>
</dbReference>
<accession>V8QNS5</accession>
<sequence length="345" mass="39414">MKKYQISYEICHKTQVFCCKTVNYSGAESMTRAFTYEDFVQYGEQYGFTHCLPDAIVQDPTRHQETLAYGQVYEQSLCKGVTVLHSDMHFLVPYHAQSRVQQAYSFAMLLNGQLRIGRERSPLQTVGPACGINTSYRNERMQTHYLPGTRLAALDVVIDQTEIEQNDYTERLLPILEVAPATFAVGQQDDAFLESVRSQLQLAQDDSVGSLIYEALGLQLLARVRAAPGDCVEWQTGDSLSRLDHERLSALREHIHRHPWQPHTIQSMSQLTGMGESALRKKFQMKFRLSIMACVKEYRLQLAQRYLEQGESVEKVALLAGYRHGSNFSTAFKKRFGVSPRQHRH</sequence>
<dbReference type="InterPro" id="IPR053142">
    <property type="entry name" value="PchR_regulatory_protein"/>
</dbReference>
<dbReference type="GO" id="GO:0043565">
    <property type="term" value="F:sequence-specific DNA binding"/>
    <property type="evidence" value="ECO:0007669"/>
    <property type="project" value="InterPro"/>
</dbReference>
<dbReference type="InterPro" id="IPR018062">
    <property type="entry name" value="HTH_AraC-typ_CS"/>
</dbReference>
<dbReference type="SMART" id="SM00342">
    <property type="entry name" value="HTH_ARAC"/>
    <property type="match status" value="1"/>
</dbReference>
<evidence type="ECO:0000256" key="1">
    <source>
        <dbReference type="ARBA" id="ARBA00023015"/>
    </source>
</evidence>
<gene>
    <name evidence="5" type="ORF">W822_21060</name>
</gene>
<dbReference type="Pfam" id="PF12833">
    <property type="entry name" value="HTH_18"/>
    <property type="match status" value="1"/>
</dbReference>
<keyword evidence="1" id="KW-0805">Transcription regulation</keyword>
<evidence type="ECO:0000313" key="6">
    <source>
        <dbReference type="Proteomes" id="UP000018733"/>
    </source>
</evidence>
<dbReference type="Proteomes" id="UP000018733">
    <property type="component" value="Unassembled WGS sequence"/>
</dbReference>
<dbReference type="InterPro" id="IPR018060">
    <property type="entry name" value="HTH_AraC"/>
</dbReference>
<dbReference type="HOGENOM" id="CLU_052345_1_0_4"/>
<evidence type="ECO:0000313" key="5">
    <source>
        <dbReference type="EMBL" id="ETF00970.1"/>
    </source>
</evidence>
<dbReference type="PROSITE" id="PS01124">
    <property type="entry name" value="HTH_ARAC_FAMILY_2"/>
    <property type="match status" value="1"/>
</dbReference>
<proteinExistence type="predicted"/>
<dbReference type="InterPro" id="IPR020449">
    <property type="entry name" value="Tscrpt_reg_AraC-type_HTH"/>
</dbReference>
<keyword evidence="2" id="KW-0238">DNA-binding</keyword>